<evidence type="ECO:0000256" key="3">
    <source>
        <dbReference type="ARBA" id="ARBA00023163"/>
    </source>
</evidence>
<dbReference type="InterPro" id="IPR050959">
    <property type="entry name" value="MarA-like"/>
</dbReference>
<dbReference type="GO" id="GO:0003700">
    <property type="term" value="F:DNA-binding transcription factor activity"/>
    <property type="evidence" value="ECO:0007669"/>
    <property type="project" value="InterPro"/>
</dbReference>
<dbReference type="InterPro" id="IPR029442">
    <property type="entry name" value="GyrI-like"/>
</dbReference>
<organism evidence="5 6">
    <name type="scientific">Candidatus Agrococcus pullicola</name>
    <dbReference type="NCBI Taxonomy" id="2838429"/>
    <lineage>
        <taxon>Bacteria</taxon>
        <taxon>Bacillati</taxon>
        <taxon>Actinomycetota</taxon>
        <taxon>Actinomycetes</taxon>
        <taxon>Micrococcales</taxon>
        <taxon>Microbacteriaceae</taxon>
        <taxon>Agrococcus</taxon>
    </lineage>
</organism>
<dbReference type="GO" id="GO:0043565">
    <property type="term" value="F:sequence-specific DNA binding"/>
    <property type="evidence" value="ECO:0007669"/>
    <property type="project" value="InterPro"/>
</dbReference>
<evidence type="ECO:0000259" key="4">
    <source>
        <dbReference type="PROSITE" id="PS01124"/>
    </source>
</evidence>
<dbReference type="AlphaFoldDB" id="A0A9D2CBB0"/>
<evidence type="ECO:0000313" key="6">
    <source>
        <dbReference type="Proteomes" id="UP000824005"/>
    </source>
</evidence>
<accession>A0A9D2CBB0</accession>
<dbReference type="Gene3D" id="3.20.80.10">
    <property type="entry name" value="Regulatory factor, effector binding domain"/>
    <property type="match status" value="1"/>
</dbReference>
<keyword evidence="1" id="KW-0805">Transcription regulation</keyword>
<dbReference type="PANTHER" id="PTHR47504:SF5">
    <property type="entry name" value="RIGHT ORIGIN-BINDING PROTEIN"/>
    <property type="match status" value="1"/>
</dbReference>
<dbReference type="InterPro" id="IPR010499">
    <property type="entry name" value="AraC_E-bd"/>
</dbReference>
<dbReference type="SMART" id="SM00871">
    <property type="entry name" value="AraC_E_bind"/>
    <property type="match status" value="1"/>
</dbReference>
<keyword evidence="2" id="KW-0238">DNA-binding</keyword>
<dbReference type="Gene3D" id="1.10.10.60">
    <property type="entry name" value="Homeodomain-like"/>
    <property type="match status" value="2"/>
</dbReference>
<protein>
    <submittedName>
        <fullName evidence="5">AraC family transcriptional regulator</fullName>
    </submittedName>
</protein>
<evidence type="ECO:0000256" key="2">
    <source>
        <dbReference type="ARBA" id="ARBA00023125"/>
    </source>
</evidence>
<sequence>MDTWNRALQLIEDRLTDEIDVRDLARVTMTSEYHFRRMFSALAGIPLSEYIRRRRLTVAAAEVIEGDAAIQDTAVRFDYGSADAFSRAFRSVHGIGPSEARGNSAPLKSQPRLRITLTIEGAEQMDYRLEARPAFTLVGRSKRMRVVFHGENVEMTQFHKEIRDDLHDVIWEYSTTEPEGLIAVSTNFDEEREDGSEFDYWIAAAAEERPSEADLRAHGLETMDVEAGTWLVLSSKDAATESIQQLWVDAYGSWFPANPYEVAEGPELCVVRYDDDWTPTHADLWLPIRRA</sequence>
<reference evidence="5" key="2">
    <citation type="submission" date="2021-04" db="EMBL/GenBank/DDBJ databases">
        <authorList>
            <person name="Gilroy R."/>
        </authorList>
    </citation>
    <scope>NUCLEOTIDE SEQUENCE</scope>
    <source>
        <strain evidence="5">ChiGjej1B1-98</strain>
    </source>
</reference>
<dbReference type="Proteomes" id="UP000824005">
    <property type="component" value="Unassembled WGS sequence"/>
</dbReference>
<dbReference type="InterPro" id="IPR018060">
    <property type="entry name" value="HTH_AraC"/>
</dbReference>
<dbReference type="SMART" id="SM00342">
    <property type="entry name" value="HTH_ARAC"/>
    <property type="match status" value="1"/>
</dbReference>
<evidence type="ECO:0000313" key="5">
    <source>
        <dbReference type="EMBL" id="HIY67683.1"/>
    </source>
</evidence>
<dbReference type="PROSITE" id="PS01124">
    <property type="entry name" value="HTH_ARAC_FAMILY_2"/>
    <property type="match status" value="1"/>
</dbReference>
<dbReference type="InterPro" id="IPR009057">
    <property type="entry name" value="Homeodomain-like_sf"/>
</dbReference>
<dbReference type="InterPro" id="IPR011256">
    <property type="entry name" value="Reg_factor_effector_dom_sf"/>
</dbReference>
<dbReference type="SUPFAM" id="SSF55136">
    <property type="entry name" value="Probable bacterial effector-binding domain"/>
    <property type="match status" value="1"/>
</dbReference>
<name>A0A9D2CBB0_9MICO</name>
<proteinExistence type="predicted"/>
<dbReference type="SUPFAM" id="SSF46689">
    <property type="entry name" value="Homeodomain-like"/>
    <property type="match status" value="2"/>
</dbReference>
<dbReference type="Pfam" id="PF12833">
    <property type="entry name" value="HTH_18"/>
    <property type="match status" value="1"/>
</dbReference>
<dbReference type="EMBL" id="DXDC01000470">
    <property type="protein sequence ID" value="HIY67683.1"/>
    <property type="molecule type" value="Genomic_DNA"/>
</dbReference>
<dbReference type="PANTHER" id="PTHR47504">
    <property type="entry name" value="RIGHT ORIGIN-BINDING PROTEIN"/>
    <property type="match status" value="1"/>
</dbReference>
<gene>
    <name evidence="5" type="ORF">H9830_15565</name>
</gene>
<comment type="caution">
    <text evidence="5">The sequence shown here is derived from an EMBL/GenBank/DDBJ whole genome shotgun (WGS) entry which is preliminary data.</text>
</comment>
<reference evidence="5" key="1">
    <citation type="journal article" date="2021" name="PeerJ">
        <title>Extensive microbial diversity within the chicken gut microbiome revealed by metagenomics and culture.</title>
        <authorList>
            <person name="Gilroy R."/>
            <person name="Ravi A."/>
            <person name="Getino M."/>
            <person name="Pursley I."/>
            <person name="Horton D.L."/>
            <person name="Alikhan N.F."/>
            <person name="Baker D."/>
            <person name="Gharbi K."/>
            <person name="Hall N."/>
            <person name="Watson M."/>
            <person name="Adriaenssens E.M."/>
            <person name="Foster-Nyarko E."/>
            <person name="Jarju S."/>
            <person name="Secka A."/>
            <person name="Antonio M."/>
            <person name="Oren A."/>
            <person name="Chaudhuri R.R."/>
            <person name="La Ragione R."/>
            <person name="Hildebrand F."/>
            <person name="Pallen M.J."/>
        </authorList>
    </citation>
    <scope>NUCLEOTIDE SEQUENCE</scope>
    <source>
        <strain evidence="5">ChiGjej1B1-98</strain>
    </source>
</reference>
<evidence type="ECO:0000256" key="1">
    <source>
        <dbReference type="ARBA" id="ARBA00023015"/>
    </source>
</evidence>
<feature type="domain" description="HTH araC/xylS-type" evidence="4">
    <location>
        <begin position="5"/>
        <end position="103"/>
    </location>
</feature>
<keyword evidence="3" id="KW-0804">Transcription</keyword>
<dbReference type="Pfam" id="PF06445">
    <property type="entry name" value="GyrI-like"/>
    <property type="match status" value="1"/>
</dbReference>